<feature type="transmembrane region" description="Helical" evidence="1">
    <location>
        <begin position="149"/>
        <end position="171"/>
    </location>
</feature>
<keyword evidence="1" id="KW-0472">Membrane</keyword>
<dbReference type="InterPro" id="IPR038750">
    <property type="entry name" value="YczE/YyaS-like"/>
</dbReference>
<feature type="transmembrane region" description="Helical" evidence="1">
    <location>
        <begin position="177"/>
        <end position="197"/>
    </location>
</feature>
<dbReference type="EMBL" id="JAFBDR010000001">
    <property type="protein sequence ID" value="MBM7569561.1"/>
    <property type="molecule type" value="Genomic_DNA"/>
</dbReference>
<sequence length="225" mass="25075">MKVIRKREVIFNWIFFITGLLLLALGLALTIKANHLGISPWEVFHYGLHLQFGLTIGTWSILAGFTIVLMTAAITKSFPRLGTYLNMLFVGVFIDFFNWILPNTSDLWMELILLLLGIVISAIGIGFYVAPNLGAGPRDTVMLNLSKQFGWKVSYVRNGIELVVCLLGWALGGPVGIGTIIIVLSLGTCVGYAIPYAENFLNFFIKRGDKYENINQGTLRINHYD</sequence>
<dbReference type="PANTHER" id="PTHR40078">
    <property type="entry name" value="INTEGRAL MEMBRANE PROTEIN-RELATED"/>
    <property type="match status" value="1"/>
</dbReference>
<proteinExistence type="predicted"/>
<name>A0ABS2MUI7_9BACI</name>
<evidence type="ECO:0000313" key="3">
    <source>
        <dbReference type="Proteomes" id="UP001296943"/>
    </source>
</evidence>
<keyword evidence="1" id="KW-1133">Transmembrane helix</keyword>
<dbReference type="PANTHER" id="PTHR40078:SF1">
    <property type="entry name" value="INTEGRAL MEMBRANE PROTEIN"/>
    <property type="match status" value="1"/>
</dbReference>
<comment type="caution">
    <text evidence="2">The sequence shown here is derived from an EMBL/GenBank/DDBJ whole genome shotgun (WGS) entry which is preliminary data.</text>
</comment>
<dbReference type="Proteomes" id="UP001296943">
    <property type="component" value="Unassembled WGS sequence"/>
</dbReference>
<evidence type="ECO:0000313" key="2">
    <source>
        <dbReference type="EMBL" id="MBM7569561.1"/>
    </source>
</evidence>
<feature type="transmembrane region" description="Helical" evidence="1">
    <location>
        <begin position="81"/>
        <end position="101"/>
    </location>
</feature>
<organism evidence="2 3">
    <name type="scientific">Aquibacillus albus</name>
    <dbReference type="NCBI Taxonomy" id="1168171"/>
    <lineage>
        <taxon>Bacteria</taxon>
        <taxon>Bacillati</taxon>
        <taxon>Bacillota</taxon>
        <taxon>Bacilli</taxon>
        <taxon>Bacillales</taxon>
        <taxon>Bacillaceae</taxon>
        <taxon>Aquibacillus</taxon>
    </lineage>
</organism>
<evidence type="ECO:0000256" key="1">
    <source>
        <dbReference type="SAM" id="Phobius"/>
    </source>
</evidence>
<keyword evidence="3" id="KW-1185">Reference proteome</keyword>
<reference evidence="2 3" key="1">
    <citation type="submission" date="2021-01" db="EMBL/GenBank/DDBJ databases">
        <title>Genomic Encyclopedia of Type Strains, Phase IV (KMG-IV): sequencing the most valuable type-strain genomes for metagenomic binning, comparative biology and taxonomic classification.</title>
        <authorList>
            <person name="Goeker M."/>
        </authorList>
    </citation>
    <scope>NUCLEOTIDE SEQUENCE [LARGE SCALE GENOMIC DNA]</scope>
    <source>
        <strain evidence="2 3">DSM 23711</strain>
    </source>
</reference>
<feature type="transmembrane region" description="Helical" evidence="1">
    <location>
        <begin position="9"/>
        <end position="31"/>
    </location>
</feature>
<gene>
    <name evidence="2" type="ORF">JOC48_000030</name>
</gene>
<protein>
    <submittedName>
        <fullName evidence="2">Membrane protein YczE</fullName>
    </submittedName>
</protein>
<dbReference type="Pfam" id="PF19700">
    <property type="entry name" value="DUF6198"/>
    <property type="match status" value="1"/>
</dbReference>
<keyword evidence="1" id="KW-0812">Transmembrane</keyword>
<dbReference type="RefSeq" id="WP_239584101.1">
    <property type="nucleotide sequence ID" value="NZ_JAFBDR010000001.1"/>
</dbReference>
<feature type="transmembrane region" description="Helical" evidence="1">
    <location>
        <begin position="51"/>
        <end position="74"/>
    </location>
</feature>
<feature type="transmembrane region" description="Helical" evidence="1">
    <location>
        <begin position="107"/>
        <end position="129"/>
    </location>
</feature>
<accession>A0ABS2MUI7</accession>